<dbReference type="RefSeq" id="WP_407029606.1">
    <property type="nucleotide sequence ID" value="NZ_JAQGEF010000001.1"/>
</dbReference>
<protein>
    <recommendedName>
        <fullName evidence="3">Secreted protein</fullName>
    </recommendedName>
</protein>
<evidence type="ECO:0000313" key="2">
    <source>
        <dbReference type="Proteomes" id="UP001210231"/>
    </source>
</evidence>
<proteinExistence type="predicted"/>
<keyword evidence="2" id="KW-1185">Reference proteome</keyword>
<organism evidence="1 2">
    <name type="scientific">Polluticaenibacter yanchengensis</name>
    <dbReference type="NCBI Taxonomy" id="3014562"/>
    <lineage>
        <taxon>Bacteria</taxon>
        <taxon>Pseudomonadati</taxon>
        <taxon>Bacteroidota</taxon>
        <taxon>Chitinophagia</taxon>
        <taxon>Chitinophagales</taxon>
        <taxon>Chitinophagaceae</taxon>
        <taxon>Polluticaenibacter</taxon>
    </lineage>
</organism>
<sequence>MGLSAGVFCWAFVPATLGSLRSVLLRRTRPVVSGSLSAAGSEWYILFRYNTFNKKATDTDITKIP</sequence>
<name>A0ABT4UGF9_9BACT</name>
<evidence type="ECO:0000313" key="1">
    <source>
        <dbReference type="EMBL" id="MDA3613273.1"/>
    </source>
</evidence>
<dbReference type="EMBL" id="JAQGEF010000001">
    <property type="protein sequence ID" value="MDA3613273.1"/>
    <property type="molecule type" value="Genomic_DNA"/>
</dbReference>
<reference evidence="1 2" key="1">
    <citation type="submission" date="2022-12" db="EMBL/GenBank/DDBJ databases">
        <title>Chitinophagaceae gen. sp. nov., a new member of the family Chitinophagaceae, isolated from soil in a chemical factory.</title>
        <authorList>
            <person name="Ke Z."/>
        </authorList>
    </citation>
    <scope>NUCLEOTIDE SEQUENCE [LARGE SCALE GENOMIC DNA]</scope>
    <source>
        <strain evidence="1 2">LY-5</strain>
    </source>
</reference>
<evidence type="ECO:0008006" key="3">
    <source>
        <dbReference type="Google" id="ProtNLM"/>
    </source>
</evidence>
<gene>
    <name evidence="1" type="ORF">O3P16_00525</name>
</gene>
<comment type="caution">
    <text evidence="1">The sequence shown here is derived from an EMBL/GenBank/DDBJ whole genome shotgun (WGS) entry which is preliminary data.</text>
</comment>
<accession>A0ABT4UGF9</accession>
<dbReference type="Proteomes" id="UP001210231">
    <property type="component" value="Unassembled WGS sequence"/>
</dbReference>